<feature type="compositionally biased region" description="Basic and acidic residues" evidence="1">
    <location>
        <begin position="8"/>
        <end position="50"/>
    </location>
</feature>
<dbReference type="Proteomes" id="UP001164746">
    <property type="component" value="Chromosome 13"/>
</dbReference>
<name>A0ABY7FMM4_MYAAR</name>
<feature type="compositionally biased region" description="Polar residues" evidence="1">
    <location>
        <begin position="79"/>
        <end position="99"/>
    </location>
</feature>
<proteinExistence type="predicted"/>
<feature type="region of interest" description="Disordered" evidence="1">
    <location>
        <begin position="1"/>
        <end position="99"/>
    </location>
</feature>
<evidence type="ECO:0000313" key="3">
    <source>
        <dbReference type="Proteomes" id="UP001164746"/>
    </source>
</evidence>
<accession>A0ABY7FMM4</accession>
<organism evidence="2 3">
    <name type="scientific">Mya arenaria</name>
    <name type="common">Soft-shell clam</name>
    <dbReference type="NCBI Taxonomy" id="6604"/>
    <lineage>
        <taxon>Eukaryota</taxon>
        <taxon>Metazoa</taxon>
        <taxon>Spiralia</taxon>
        <taxon>Lophotrochozoa</taxon>
        <taxon>Mollusca</taxon>
        <taxon>Bivalvia</taxon>
        <taxon>Autobranchia</taxon>
        <taxon>Heteroconchia</taxon>
        <taxon>Euheterodonta</taxon>
        <taxon>Imparidentia</taxon>
        <taxon>Neoheterodontei</taxon>
        <taxon>Myida</taxon>
        <taxon>Myoidea</taxon>
        <taxon>Myidae</taxon>
        <taxon>Mya</taxon>
    </lineage>
</organism>
<gene>
    <name evidence="2" type="ORF">MAR_037119</name>
</gene>
<evidence type="ECO:0000313" key="2">
    <source>
        <dbReference type="EMBL" id="WAR23450.1"/>
    </source>
</evidence>
<evidence type="ECO:0000256" key="1">
    <source>
        <dbReference type="SAM" id="MobiDB-lite"/>
    </source>
</evidence>
<sequence length="99" mass="11968">MAEPDQFPESRSEKIPERPKKSAKDYYKEYRKRLKSETARYEDNKKQDCMKKKKYRRSLMGEKKKNIMKSQNLEREPTDSNLKQKPQLTNLQPDTKLQN</sequence>
<reference evidence="2" key="1">
    <citation type="submission" date="2022-11" db="EMBL/GenBank/DDBJ databases">
        <title>Centuries of genome instability and evolution in soft-shell clam transmissible cancer (bioRxiv).</title>
        <authorList>
            <person name="Hart S.F.M."/>
            <person name="Yonemitsu M.A."/>
            <person name="Giersch R.M."/>
            <person name="Beal B.F."/>
            <person name="Arriagada G."/>
            <person name="Davis B.W."/>
            <person name="Ostrander E.A."/>
            <person name="Goff S.P."/>
            <person name="Metzger M.J."/>
        </authorList>
    </citation>
    <scope>NUCLEOTIDE SEQUENCE</scope>
    <source>
        <strain evidence="2">MELC-2E11</strain>
        <tissue evidence="2">Siphon/mantle</tissue>
    </source>
</reference>
<keyword evidence="3" id="KW-1185">Reference proteome</keyword>
<dbReference type="EMBL" id="CP111024">
    <property type="protein sequence ID" value="WAR23450.1"/>
    <property type="molecule type" value="Genomic_DNA"/>
</dbReference>
<protein>
    <submittedName>
        <fullName evidence="2">Uncharacterized protein</fullName>
    </submittedName>
</protein>